<dbReference type="RefSeq" id="WP_204251878.1">
    <property type="nucleotide sequence ID" value="NZ_CP043612.1"/>
</dbReference>
<keyword evidence="2" id="KW-1185">Reference proteome</keyword>
<organism evidence="1 2">
    <name type="scientific">Flavobacterium nitrogenifigens</name>
    <dbReference type="NCBI Taxonomy" id="1617283"/>
    <lineage>
        <taxon>Bacteria</taxon>
        <taxon>Pseudomonadati</taxon>
        <taxon>Bacteroidota</taxon>
        <taxon>Flavobacteriia</taxon>
        <taxon>Flavobacteriales</taxon>
        <taxon>Flavobacteriaceae</taxon>
        <taxon>Flavobacterium</taxon>
    </lineage>
</organism>
<evidence type="ECO:0000313" key="2">
    <source>
        <dbReference type="Proteomes" id="UP000319267"/>
    </source>
</evidence>
<accession>A0A521BII7</accession>
<gene>
    <name evidence="1" type="ORF">SAMN06265220_1011030</name>
</gene>
<sequence>MKNLKTIALFLLIAIGLISLSSFNNMKNPSEPRFIEVTVSNYIILHGFDASNKEIEEYVKDQAPKKKLISVDRIQSVSEKYICTTYANNRLIFWEYKDGYENLKQKLGL</sequence>
<dbReference type="EMBL" id="FXTQ01000001">
    <property type="protein sequence ID" value="SMO46711.1"/>
    <property type="molecule type" value="Genomic_DNA"/>
</dbReference>
<name>A0A521BII7_9FLAO</name>
<evidence type="ECO:0000313" key="1">
    <source>
        <dbReference type="EMBL" id="SMO46711.1"/>
    </source>
</evidence>
<reference evidence="1 2" key="1">
    <citation type="submission" date="2017-05" db="EMBL/GenBank/DDBJ databases">
        <authorList>
            <person name="Varghese N."/>
            <person name="Submissions S."/>
        </authorList>
    </citation>
    <scope>NUCLEOTIDE SEQUENCE [LARGE SCALE GENOMIC DNA]</scope>
    <source>
        <strain evidence="1 2">DSM 29982</strain>
    </source>
</reference>
<protein>
    <submittedName>
        <fullName evidence="1">Uncharacterized protein</fullName>
    </submittedName>
</protein>
<dbReference type="Proteomes" id="UP000319267">
    <property type="component" value="Unassembled WGS sequence"/>
</dbReference>
<proteinExistence type="predicted"/>
<dbReference type="AlphaFoldDB" id="A0A521BII7"/>